<dbReference type="AlphaFoldDB" id="A0A845MA16"/>
<feature type="transmembrane region" description="Helical" evidence="9">
    <location>
        <begin position="297"/>
        <end position="317"/>
    </location>
</feature>
<keyword evidence="2" id="KW-0813">Transport</keyword>
<comment type="similarity">
    <text evidence="8">Belongs to the TsuA/YedE (TC 9.B.102) family.</text>
</comment>
<evidence type="ECO:0000256" key="8">
    <source>
        <dbReference type="ARBA" id="ARBA00035655"/>
    </source>
</evidence>
<feature type="transmembrane region" description="Helical" evidence="9">
    <location>
        <begin position="170"/>
        <end position="190"/>
    </location>
</feature>
<feature type="transmembrane region" description="Helical" evidence="9">
    <location>
        <begin position="123"/>
        <end position="150"/>
    </location>
</feature>
<keyword evidence="4" id="KW-0997">Cell inner membrane</keyword>
<keyword evidence="11" id="KW-1185">Reference proteome</keyword>
<comment type="subcellular location">
    <subcellularLocation>
        <location evidence="1">Cell inner membrane</location>
        <topology evidence="1">Multi-pass membrane protein</topology>
    </subcellularLocation>
</comment>
<evidence type="ECO:0000256" key="6">
    <source>
        <dbReference type="ARBA" id="ARBA00022989"/>
    </source>
</evidence>
<feature type="transmembrane region" description="Helical" evidence="9">
    <location>
        <begin position="87"/>
        <end position="111"/>
    </location>
</feature>
<feature type="transmembrane region" description="Helical" evidence="9">
    <location>
        <begin position="202"/>
        <end position="223"/>
    </location>
</feature>
<name>A0A845MA16_9RHOB</name>
<proteinExistence type="inferred from homology"/>
<dbReference type="PANTHER" id="PTHR30574:SF1">
    <property type="entry name" value="SULPHUR TRANSPORT DOMAIN-CONTAINING PROTEIN"/>
    <property type="match status" value="1"/>
</dbReference>
<keyword evidence="6 9" id="KW-1133">Transmembrane helix</keyword>
<evidence type="ECO:0000256" key="7">
    <source>
        <dbReference type="ARBA" id="ARBA00023136"/>
    </source>
</evidence>
<evidence type="ECO:0000313" key="10">
    <source>
        <dbReference type="EMBL" id="MZR13934.1"/>
    </source>
</evidence>
<evidence type="ECO:0000256" key="4">
    <source>
        <dbReference type="ARBA" id="ARBA00022519"/>
    </source>
</evidence>
<gene>
    <name evidence="10" type="ORF">GQE99_13010</name>
</gene>
<feature type="transmembrane region" description="Helical" evidence="9">
    <location>
        <begin position="323"/>
        <end position="342"/>
    </location>
</feature>
<evidence type="ECO:0000256" key="2">
    <source>
        <dbReference type="ARBA" id="ARBA00022448"/>
    </source>
</evidence>
<dbReference type="PANTHER" id="PTHR30574">
    <property type="entry name" value="INNER MEMBRANE PROTEIN YEDE"/>
    <property type="match status" value="1"/>
</dbReference>
<sequence length="353" mass="36226">MLEMLGESNAAALVGLIGGTMLGLAARLGRFCTLGAIEDMLYAGSSLRLRMWGIAVGVAVIGSFALMQAGMLDAPQAVYFQAGWVPWASVIGGLVFGYGMALAGNCGFGALARLGGGDLRSFVIVLVMGLAAYVAISGPLASLRLMLFPVRPLDPGETVPGLAHLAERLTGLPAPVIGMSVGVVILGAMFTSAEMRRDARKIFWSVVAGLAIVVGWAGTNWIAQTGFAPIPVESHTYSAPLGDSILYLMTASGNSLNFGVGSVVGVLAGAFIGSALKGHFRWEACEDPRELKRQIGGAVLMGFGAVVAFGCSIGQGLSAFSLLYHGAPVTLAAIMAGAAFGLRQLISGFAPAE</sequence>
<dbReference type="EMBL" id="WTUX01000017">
    <property type="protein sequence ID" value="MZR13934.1"/>
    <property type="molecule type" value="Genomic_DNA"/>
</dbReference>
<feature type="transmembrane region" description="Helical" evidence="9">
    <location>
        <begin position="256"/>
        <end position="276"/>
    </location>
</feature>
<evidence type="ECO:0000256" key="5">
    <source>
        <dbReference type="ARBA" id="ARBA00022692"/>
    </source>
</evidence>
<reference evidence="10 11" key="1">
    <citation type="submission" date="2019-12" db="EMBL/GenBank/DDBJ databases">
        <title>Maritimibacter sp. nov. sp. isolated from sea sand.</title>
        <authorList>
            <person name="Kim J."/>
            <person name="Jeong S.E."/>
            <person name="Jung H.S."/>
            <person name="Jeon C.O."/>
        </authorList>
    </citation>
    <scope>NUCLEOTIDE SEQUENCE [LARGE SCALE GENOMIC DNA]</scope>
    <source>
        <strain evidence="10 11">DP07</strain>
    </source>
</reference>
<feature type="transmembrane region" description="Helical" evidence="9">
    <location>
        <begin position="49"/>
        <end position="67"/>
    </location>
</feature>
<organism evidence="10 11">
    <name type="scientific">Maritimibacter harenae</name>
    <dbReference type="NCBI Taxonomy" id="2606218"/>
    <lineage>
        <taxon>Bacteria</taxon>
        <taxon>Pseudomonadati</taxon>
        <taxon>Pseudomonadota</taxon>
        <taxon>Alphaproteobacteria</taxon>
        <taxon>Rhodobacterales</taxon>
        <taxon>Roseobacteraceae</taxon>
        <taxon>Maritimibacter</taxon>
    </lineage>
</organism>
<dbReference type="InterPro" id="IPR007272">
    <property type="entry name" value="Sulf_transp_TsuA/YedE"/>
</dbReference>
<accession>A0A845MA16</accession>
<keyword evidence="7 9" id="KW-0472">Membrane</keyword>
<feature type="transmembrane region" description="Helical" evidence="9">
    <location>
        <begin position="12"/>
        <end position="37"/>
    </location>
</feature>
<evidence type="ECO:0000256" key="3">
    <source>
        <dbReference type="ARBA" id="ARBA00022475"/>
    </source>
</evidence>
<comment type="caution">
    <text evidence="10">The sequence shown here is derived from an EMBL/GenBank/DDBJ whole genome shotgun (WGS) entry which is preliminary data.</text>
</comment>
<dbReference type="Proteomes" id="UP000467322">
    <property type="component" value="Unassembled WGS sequence"/>
</dbReference>
<evidence type="ECO:0000256" key="1">
    <source>
        <dbReference type="ARBA" id="ARBA00004429"/>
    </source>
</evidence>
<dbReference type="RefSeq" id="WP_161352063.1">
    <property type="nucleotide sequence ID" value="NZ_WTUX01000017.1"/>
</dbReference>
<dbReference type="GO" id="GO:0005886">
    <property type="term" value="C:plasma membrane"/>
    <property type="evidence" value="ECO:0007669"/>
    <property type="project" value="UniProtKB-SubCell"/>
</dbReference>
<evidence type="ECO:0000313" key="11">
    <source>
        <dbReference type="Proteomes" id="UP000467322"/>
    </source>
</evidence>
<protein>
    <submittedName>
        <fullName evidence="10">YeeE/YedE family protein</fullName>
    </submittedName>
</protein>
<evidence type="ECO:0000256" key="9">
    <source>
        <dbReference type="SAM" id="Phobius"/>
    </source>
</evidence>
<keyword evidence="5 9" id="KW-0812">Transmembrane</keyword>
<dbReference type="Pfam" id="PF04143">
    <property type="entry name" value="Sulf_transp"/>
    <property type="match status" value="1"/>
</dbReference>
<keyword evidence="3" id="KW-1003">Cell membrane</keyword>